<dbReference type="Proteomes" id="UP000032232">
    <property type="component" value="Unassembled WGS sequence"/>
</dbReference>
<keyword evidence="2" id="KW-1185">Reference proteome</keyword>
<reference evidence="1 2" key="1">
    <citation type="submission" date="2015-02" db="EMBL/GenBank/DDBJ databases">
        <title>Genome Sequence of Jannaschia aquimarina DSM28248, a member of the Roseobacter clade.</title>
        <authorList>
            <person name="Voget S."/>
            <person name="Daniel R."/>
        </authorList>
    </citation>
    <scope>NUCLEOTIDE SEQUENCE [LARGE SCALE GENOMIC DNA]</scope>
    <source>
        <strain evidence="1 2">GSW-M26</strain>
    </source>
</reference>
<evidence type="ECO:0000313" key="2">
    <source>
        <dbReference type="Proteomes" id="UP000032232"/>
    </source>
</evidence>
<dbReference type="RefSeq" id="WP_043918684.1">
    <property type="nucleotide sequence ID" value="NZ_FZPF01000005.1"/>
</dbReference>
<dbReference type="EMBL" id="JYFE01000035">
    <property type="protein sequence ID" value="KIT16368.1"/>
    <property type="molecule type" value="Genomic_DNA"/>
</dbReference>
<proteinExistence type="predicted"/>
<gene>
    <name evidence="1" type="ORF">jaqu_18520</name>
</gene>
<dbReference type="AlphaFoldDB" id="A0A0D1D8Z4"/>
<dbReference type="PATRIC" id="fig|935700.4.peg.1920"/>
<protein>
    <submittedName>
        <fullName evidence="1">Uncharacterized protein</fullName>
    </submittedName>
</protein>
<name>A0A0D1D8Z4_9RHOB</name>
<comment type="caution">
    <text evidence="1">The sequence shown here is derived from an EMBL/GenBank/DDBJ whole genome shotgun (WGS) entry which is preliminary data.</text>
</comment>
<dbReference type="OrthoDB" id="7872775at2"/>
<accession>A0A0D1D8Z4</accession>
<organism evidence="1 2">
    <name type="scientific">Jannaschia aquimarina</name>
    <dbReference type="NCBI Taxonomy" id="935700"/>
    <lineage>
        <taxon>Bacteria</taxon>
        <taxon>Pseudomonadati</taxon>
        <taxon>Pseudomonadota</taxon>
        <taxon>Alphaproteobacteria</taxon>
        <taxon>Rhodobacterales</taxon>
        <taxon>Roseobacteraceae</taxon>
        <taxon>Jannaschia</taxon>
    </lineage>
</organism>
<evidence type="ECO:0000313" key="1">
    <source>
        <dbReference type="EMBL" id="KIT16368.1"/>
    </source>
</evidence>
<sequence>MKLVTRFEAAKLSTVQLYGLRKEAFIAFTAAPRDSEAQRTALASMRHIEDELAARAPALR</sequence>